<accession>A0A2T0X709</accession>
<dbReference type="PROSITE" id="PS51257">
    <property type="entry name" value="PROKAR_LIPOPROTEIN"/>
    <property type="match status" value="1"/>
</dbReference>
<keyword evidence="3" id="KW-1185">Reference proteome</keyword>
<evidence type="ECO:0000256" key="1">
    <source>
        <dbReference type="SAM" id="SignalP"/>
    </source>
</evidence>
<dbReference type="EMBL" id="PVTT01000001">
    <property type="protein sequence ID" value="PRY94719.1"/>
    <property type="molecule type" value="Genomic_DNA"/>
</dbReference>
<dbReference type="RefSeq" id="WP_106159188.1">
    <property type="nucleotide sequence ID" value="NZ_PVTT01000001.1"/>
</dbReference>
<feature type="signal peptide" evidence="1">
    <location>
        <begin position="1"/>
        <end position="22"/>
    </location>
</feature>
<feature type="chain" id="PRO_5015672550" evidence="1">
    <location>
        <begin position="23"/>
        <end position="146"/>
    </location>
</feature>
<sequence>MRSTIFIGGAAALLLAGCAAEAPDGGIPRTLPGPADGGETGAAGAEIRAFAVEEQLRGQVGQDAGGARVTGVTRDGSDVAMTIRVDAPVDASAGARVGDAIAGTFARGLCDDAGLLDFFAGGGTLAVSVRNAGGAEIARRTISSCS</sequence>
<dbReference type="Proteomes" id="UP000238801">
    <property type="component" value="Unassembled WGS sequence"/>
</dbReference>
<comment type="caution">
    <text evidence="2">The sequence shown here is derived from an EMBL/GenBank/DDBJ whole genome shotgun (WGS) entry which is preliminary data.</text>
</comment>
<dbReference type="AlphaFoldDB" id="A0A2T0X709"/>
<proteinExistence type="predicted"/>
<organism evidence="2 3">
    <name type="scientific">Hasllibacter halocynthiae</name>
    <dbReference type="NCBI Taxonomy" id="595589"/>
    <lineage>
        <taxon>Bacteria</taxon>
        <taxon>Pseudomonadati</taxon>
        <taxon>Pseudomonadota</taxon>
        <taxon>Alphaproteobacteria</taxon>
        <taxon>Rhodobacterales</taxon>
        <taxon>Roseobacteraceae</taxon>
        <taxon>Hasllibacter</taxon>
    </lineage>
</organism>
<gene>
    <name evidence="2" type="ORF">BCF33_0315</name>
</gene>
<name>A0A2T0X709_9RHOB</name>
<reference evidence="2 3" key="1">
    <citation type="submission" date="2018-03" db="EMBL/GenBank/DDBJ databases">
        <title>Genomic Encyclopedia of Archaeal and Bacterial Type Strains, Phase II (KMG-II): from individual species to whole genera.</title>
        <authorList>
            <person name="Goeker M."/>
        </authorList>
    </citation>
    <scope>NUCLEOTIDE SEQUENCE [LARGE SCALE GENOMIC DNA]</scope>
    <source>
        <strain evidence="2 3">DSM 29318</strain>
    </source>
</reference>
<evidence type="ECO:0000313" key="2">
    <source>
        <dbReference type="EMBL" id="PRY94719.1"/>
    </source>
</evidence>
<keyword evidence="1" id="KW-0732">Signal</keyword>
<protein>
    <submittedName>
        <fullName evidence="2">Uncharacterized protein</fullName>
    </submittedName>
</protein>
<evidence type="ECO:0000313" key="3">
    <source>
        <dbReference type="Proteomes" id="UP000238801"/>
    </source>
</evidence>